<proteinExistence type="predicted"/>
<keyword evidence="2" id="KW-1185">Reference proteome</keyword>
<dbReference type="Proteomes" id="UP000824881">
    <property type="component" value="Unassembled WGS sequence"/>
</dbReference>
<protein>
    <submittedName>
        <fullName evidence="1">Uncharacterized protein</fullName>
    </submittedName>
</protein>
<comment type="caution">
    <text evidence="1">The sequence shown here is derived from an EMBL/GenBank/DDBJ whole genome shotgun (WGS) entry which is preliminary data.</text>
</comment>
<accession>A0ACB7INS1</accession>
<gene>
    <name evidence="1" type="ORF">CCMSSC00406_0009604</name>
</gene>
<dbReference type="EMBL" id="WQMT02000008">
    <property type="protein sequence ID" value="KAG9219857.1"/>
    <property type="molecule type" value="Genomic_DNA"/>
</dbReference>
<reference evidence="1 2" key="1">
    <citation type="journal article" date="2021" name="Appl. Environ. Microbiol.">
        <title>Genetic linkage and physical mapping for an oyster mushroom Pleurotus cornucopiae and QTL analysis for the trait cap color.</title>
        <authorList>
            <person name="Zhang Y."/>
            <person name="Gao W."/>
            <person name="Sonnenberg A."/>
            <person name="Chen Q."/>
            <person name="Zhang J."/>
            <person name="Huang C."/>
        </authorList>
    </citation>
    <scope>NUCLEOTIDE SEQUENCE [LARGE SCALE GENOMIC DNA]</scope>
    <source>
        <strain evidence="1">CCMSSC00406</strain>
    </source>
</reference>
<evidence type="ECO:0000313" key="2">
    <source>
        <dbReference type="Proteomes" id="UP000824881"/>
    </source>
</evidence>
<organism evidence="1 2">
    <name type="scientific">Pleurotus cornucopiae</name>
    <name type="common">Cornucopia mushroom</name>
    <dbReference type="NCBI Taxonomy" id="5321"/>
    <lineage>
        <taxon>Eukaryota</taxon>
        <taxon>Fungi</taxon>
        <taxon>Dikarya</taxon>
        <taxon>Basidiomycota</taxon>
        <taxon>Agaricomycotina</taxon>
        <taxon>Agaricomycetes</taxon>
        <taxon>Agaricomycetidae</taxon>
        <taxon>Agaricales</taxon>
        <taxon>Pleurotineae</taxon>
        <taxon>Pleurotaceae</taxon>
        <taxon>Pleurotus</taxon>
    </lineage>
</organism>
<evidence type="ECO:0000313" key="1">
    <source>
        <dbReference type="EMBL" id="KAG9219857.1"/>
    </source>
</evidence>
<name>A0ACB7INS1_PLECO</name>
<sequence length="388" mass="44022">MDSLLIRSLGSAVVLPLSFLLSTIFNVRRTENSSYALWTTLLLRLCDIRLDVFIICPQYGLYVSPKQNFRPNESTSSTRTQSDSKAKGVFVDNCLILPEIHLTRPPSEKSLSLLEYFGSFFKTRYSSFSEVDIRTVNATVPIIVEQKRPPSRHPDNIRAHCLDILLLLQRATSQALSQAECLFSMPKFGCQKQVMLIGASGSWWQFCLLEREKSSPEFDFAYYTQEFLEETDEEGADEDGSPDNGLDVITSPDKAAAARKEYDEAERAAMEAAKEREGRRARRDRIKEGHQSYSDPTEVLKNLIQATGPGPYTLDDLDKCSKLMSAVTKKKPVAFVHKFDDDLRANDPRLAHWTLPMQLGTPISDKYMAFIKKVLSDLAKKEMLRRKK</sequence>